<evidence type="ECO:0000256" key="2">
    <source>
        <dbReference type="ARBA" id="ARBA00023125"/>
    </source>
</evidence>
<organism evidence="5 6">
    <name type="scientific">Roseobacter ponti</name>
    <dbReference type="NCBI Taxonomy" id="1891787"/>
    <lineage>
        <taxon>Bacteria</taxon>
        <taxon>Pseudomonadati</taxon>
        <taxon>Pseudomonadota</taxon>
        <taxon>Alphaproteobacteria</taxon>
        <taxon>Rhodobacterales</taxon>
        <taxon>Roseobacteraceae</taxon>
        <taxon>Roseobacter</taxon>
    </lineage>
</organism>
<proteinExistence type="predicted"/>
<dbReference type="SUPFAM" id="SSF46689">
    <property type="entry name" value="Homeodomain-like"/>
    <property type="match status" value="1"/>
</dbReference>
<dbReference type="InterPro" id="IPR020449">
    <property type="entry name" value="Tscrpt_reg_AraC-type_HTH"/>
</dbReference>
<dbReference type="GO" id="GO:0003700">
    <property type="term" value="F:DNA-binding transcription factor activity"/>
    <property type="evidence" value="ECO:0007669"/>
    <property type="project" value="InterPro"/>
</dbReference>
<dbReference type="InterPro" id="IPR009057">
    <property type="entry name" value="Homeodomain-like_sf"/>
</dbReference>
<dbReference type="GO" id="GO:0043565">
    <property type="term" value="F:sequence-specific DNA binding"/>
    <property type="evidence" value="ECO:0007669"/>
    <property type="project" value="InterPro"/>
</dbReference>
<dbReference type="InterPro" id="IPR018060">
    <property type="entry name" value="HTH_AraC"/>
</dbReference>
<dbReference type="Pfam" id="PF12833">
    <property type="entry name" value="HTH_18"/>
    <property type="match status" value="1"/>
</dbReference>
<dbReference type="Gene3D" id="1.10.10.60">
    <property type="entry name" value="Homeodomain-like"/>
    <property type="match status" value="1"/>
</dbReference>
<dbReference type="KEGG" id="rpon:G3256_12055"/>
<keyword evidence="3" id="KW-0804">Transcription</keyword>
<protein>
    <submittedName>
        <fullName evidence="5">Helix-turn-helix domain-containing protein</fullName>
    </submittedName>
</protein>
<evidence type="ECO:0000313" key="6">
    <source>
        <dbReference type="Proteomes" id="UP000503308"/>
    </source>
</evidence>
<dbReference type="PROSITE" id="PS01124">
    <property type="entry name" value="HTH_ARAC_FAMILY_2"/>
    <property type="match status" value="1"/>
</dbReference>
<name>A0A858SW13_9RHOB</name>
<sequence length="69" mass="7814">MRMGYARSLFARKMAAAAGSNVDACARLKRAGIAFLTGFSEQSFFTRAFRRRVGETPANYRRQIRLHEA</sequence>
<accession>A0A858SW13</accession>
<evidence type="ECO:0000259" key="4">
    <source>
        <dbReference type="PROSITE" id="PS01124"/>
    </source>
</evidence>
<dbReference type="PRINTS" id="PR00032">
    <property type="entry name" value="HTHARAC"/>
</dbReference>
<evidence type="ECO:0000256" key="1">
    <source>
        <dbReference type="ARBA" id="ARBA00023015"/>
    </source>
</evidence>
<evidence type="ECO:0000256" key="3">
    <source>
        <dbReference type="ARBA" id="ARBA00023163"/>
    </source>
</evidence>
<evidence type="ECO:0000313" key="5">
    <source>
        <dbReference type="EMBL" id="QJF51843.1"/>
    </source>
</evidence>
<keyword evidence="6" id="KW-1185">Reference proteome</keyword>
<gene>
    <name evidence="5" type="ORF">G3256_12055</name>
</gene>
<dbReference type="EMBL" id="CP048788">
    <property type="protein sequence ID" value="QJF51843.1"/>
    <property type="molecule type" value="Genomic_DNA"/>
</dbReference>
<keyword evidence="2" id="KW-0238">DNA-binding</keyword>
<feature type="domain" description="HTH araC/xylS-type" evidence="4">
    <location>
        <begin position="1"/>
        <end position="63"/>
    </location>
</feature>
<dbReference type="AlphaFoldDB" id="A0A858SW13"/>
<reference evidence="5 6" key="1">
    <citation type="submission" date="2020-02" db="EMBL/GenBank/DDBJ databases">
        <title>Genome sequence of Roseobacter ponti.</title>
        <authorList>
            <person name="Hollensteiner J."/>
            <person name="Schneider D."/>
            <person name="Poehlein A."/>
            <person name="Daniel R."/>
        </authorList>
    </citation>
    <scope>NUCLEOTIDE SEQUENCE [LARGE SCALE GENOMIC DNA]</scope>
    <source>
        <strain evidence="5 6">DSM 106830</strain>
    </source>
</reference>
<dbReference type="Proteomes" id="UP000503308">
    <property type="component" value="Chromosome"/>
</dbReference>
<keyword evidence="1" id="KW-0805">Transcription regulation</keyword>